<dbReference type="EMBL" id="CP018309">
    <property type="protein sequence ID" value="ASI91837.1"/>
    <property type="molecule type" value="Genomic_DNA"/>
</dbReference>
<dbReference type="InterPro" id="IPR043128">
    <property type="entry name" value="Rev_trsase/Diguanyl_cyclase"/>
</dbReference>
<feature type="domain" description="GGDEF" evidence="4">
    <location>
        <begin position="167"/>
        <end position="299"/>
    </location>
</feature>
<dbReference type="Gene3D" id="3.30.70.270">
    <property type="match status" value="1"/>
</dbReference>
<proteinExistence type="predicted"/>
<dbReference type="InterPro" id="IPR050469">
    <property type="entry name" value="Diguanylate_Cyclase"/>
</dbReference>
<evidence type="ECO:0000259" key="4">
    <source>
        <dbReference type="PROSITE" id="PS50887"/>
    </source>
</evidence>
<reference evidence="6" key="1">
    <citation type="submission" date="2016-12" db="EMBL/GenBank/DDBJ databases">
        <title>Comparative genomic analysis reveals the diversity, evolution, and environmental adaptation strategies of the genus Vibrio.</title>
        <authorList>
            <person name="Lin H."/>
            <person name="Wang X."/>
            <person name="Zhang X.-H."/>
        </authorList>
    </citation>
    <scope>NUCLEOTIDE SEQUENCE [LARGE SCALE GENOMIC DNA]</scope>
    <source>
        <strain evidence="6">QT6D1</strain>
    </source>
</reference>
<dbReference type="AlphaFoldDB" id="A0AAN1FKA4"/>
<dbReference type="FunFam" id="3.30.70.270:FF:000001">
    <property type="entry name" value="Diguanylate cyclase domain protein"/>
    <property type="match status" value="1"/>
</dbReference>
<dbReference type="InterPro" id="IPR000160">
    <property type="entry name" value="GGDEF_dom"/>
</dbReference>
<name>A0AAN1FKA4_9VIBR</name>
<dbReference type="PANTHER" id="PTHR45138">
    <property type="entry name" value="REGULATORY COMPONENTS OF SENSORY TRANSDUCTION SYSTEM"/>
    <property type="match status" value="1"/>
</dbReference>
<dbReference type="Pfam" id="PF00990">
    <property type="entry name" value="GGDEF"/>
    <property type="match status" value="1"/>
</dbReference>
<dbReference type="RefSeq" id="WP_088877910.1">
    <property type="nucleotide sequence ID" value="NZ_CP018309.1"/>
</dbReference>
<comment type="cofactor">
    <cofactor evidence="1">
        <name>Mg(2+)</name>
        <dbReference type="ChEBI" id="CHEBI:18420"/>
    </cofactor>
</comment>
<dbReference type="SMART" id="SM00267">
    <property type="entry name" value="GGDEF"/>
    <property type="match status" value="1"/>
</dbReference>
<dbReference type="InterPro" id="IPR029787">
    <property type="entry name" value="Nucleotide_cyclase"/>
</dbReference>
<protein>
    <recommendedName>
        <fullName evidence="2">diguanylate cyclase</fullName>
        <ecNumber evidence="2">2.7.7.65</ecNumber>
    </recommendedName>
</protein>
<evidence type="ECO:0000313" key="6">
    <source>
        <dbReference type="Proteomes" id="UP000197092"/>
    </source>
</evidence>
<evidence type="ECO:0000256" key="2">
    <source>
        <dbReference type="ARBA" id="ARBA00012528"/>
    </source>
</evidence>
<dbReference type="GO" id="GO:0005886">
    <property type="term" value="C:plasma membrane"/>
    <property type="evidence" value="ECO:0007669"/>
    <property type="project" value="TreeGrafter"/>
</dbReference>
<dbReference type="NCBIfam" id="TIGR00254">
    <property type="entry name" value="GGDEF"/>
    <property type="match status" value="1"/>
</dbReference>
<dbReference type="EC" id="2.7.7.65" evidence="2"/>
<dbReference type="PROSITE" id="PS50887">
    <property type="entry name" value="GGDEF"/>
    <property type="match status" value="1"/>
</dbReference>
<gene>
    <name evidence="5" type="ORF">BSZ05_18515</name>
</gene>
<dbReference type="GO" id="GO:1902201">
    <property type="term" value="P:negative regulation of bacterial-type flagellum-dependent cell motility"/>
    <property type="evidence" value="ECO:0007669"/>
    <property type="project" value="TreeGrafter"/>
</dbReference>
<evidence type="ECO:0000313" key="5">
    <source>
        <dbReference type="EMBL" id="ASI91837.1"/>
    </source>
</evidence>
<sequence length="300" mass="33833">MLTELDEVYEVLSCLPDPVFIISEEGEYVDFLGGTDTQSYHDGSVLIGQALHSVMPSEQADWFISQIITSLDNNQVMTVEYDLCVEDLNGIDPKSGPAGTLRFEGKIFPLSFTFKNQRVVCWLTRNISKRHRLELKLRKQSESDPLTQIANRRYFFSTLATIAKSTTPHCLLLMDIDYFKKVNDTYGHLAGDNTLKEVVARIQNIIRPVDTLARVGGEEFALLLPDIKEQAAYKIAEHMRCAIADAPFQYGQQTYSITISVGVTQARYQEKSNHLFSRADDALYVAKSRGRNQCISSSLM</sequence>
<comment type="catalytic activity">
    <reaction evidence="3">
        <text>2 GTP = 3',3'-c-di-GMP + 2 diphosphate</text>
        <dbReference type="Rhea" id="RHEA:24898"/>
        <dbReference type="ChEBI" id="CHEBI:33019"/>
        <dbReference type="ChEBI" id="CHEBI:37565"/>
        <dbReference type="ChEBI" id="CHEBI:58805"/>
        <dbReference type="EC" id="2.7.7.65"/>
    </reaction>
</comment>
<evidence type="ECO:0000256" key="1">
    <source>
        <dbReference type="ARBA" id="ARBA00001946"/>
    </source>
</evidence>
<dbReference type="Proteomes" id="UP000197092">
    <property type="component" value="Chromosome 2"/>
</dbReference>
<accession>A0AAN1FKA4</accession>
<dbReference type="CDD" id="cd01949">
    <property type="entry name" value="GGDEF"/>
    <property type="match status" value="1"/>
</dbReference>
<dbReference type="PANTHER" id="PTHR45138:SF9">
    <property type="entry name" value="DIGUANYLATE CYCLASE DGCM-RELATED"/>
    <property type="match status" value="1"/>
</dbReference>
<dbReference type="GO" id="GO:0052621">
    <property type="term" value="F:diguanylate cyclase activity"/>
    <property type="evidence" value="ECO:0007669"/>
    <property type="project" value="UniProtKB-EC"/>
</dbReference>
<organism evidence="5 6">
    <name type="scientific">Vibrio mediterranei</name>
    <dbReference type="NCBI Taxonomy" id="689"/>
    <lineage>
        <taxon>Bacteria</taxon>
        <taxon>Pseudomonadati</taxon>
        <taxon>Pseudomonadota</taxon>
        <taxon>Gammaproteobacteria</taxon>
        <taxon>Vibrionales</taxon>
        <taxon>Vibrionaceae</taxon>
        <taxon>Vibrio</taxon>
    </lineage>
</organism>
<dbReference type="KEGG" id="vsh:BSZ05_18515"/>
<dbReference type="SUPFAM" id="SSF55073">
    <property type="entry name" value="Nucleotide cyclase"/>
    <property type="match status" value="1"/>
</dbReference>
<evidence type="ECO:0000256" key="3">
    <source>
        <dbReference type="ARBA" id="ARBA00034247"/>
    </source>
</evidence>
<dbReference type="GO" id="GO:0043709">
    <property type="term" value="P:cell adhesion involved in single-species biofilm formation"/>
    <property type="evidence" value="ECO:0007669"/>
    <property type="project" value="TreeGrafter"/>
</dbReference>